<proteinExistence type="predicted"/>
<feature type="region of interest" description="Disordered" evidence="1">
    <location>
        <begin position="112"/>
        <end position="158"/>
    </location>
</feature>
<keyword evidence="3" id="KW-1185">Reference proteome</keyword>
<protein>
    <submittedName>
        <fullName evidence="2">Uncharacterized protein</fullName>
    </submittedName>
</protein>
<evidence type="ECO:0000313" key="2">
    <source>
        <dbReference type="EMBL" id="KAL3519484.1"/>
    </source>
</evidence>
<gene>
    <name evidence="2" type="ORF">ACH5RR_017633</name>
</gene>
<evidence type="ECO:0000313" key="3">
    <source>
        <dbReference type="Proteomes" id="UP001630127"/>
    </source>
</evidence>
<dbReference type="AlphaFoldDB" id="A0ABD2ZK28"/>
<evidence type="ECO:0000256" key="1">
    <source>
        <dbReference type="SAM" id="MobiDB-lite"/>
    </source>
</evidence>
<reference evidence="2 3" key="1">
    <citation type="submission" date="2024-11" db="EMBL/GenBank/DDBJ databases">
        <title>A near-complete genome assembly of Cinchona calisaya.</title>
        <authorList>
            <person name="Lian D.C."/>
            <person name="Zhao X.W."/>
            <person name="Wei L."/>
        </authorList>
    </citation>
    <scope>NUCLEOTIDE SEQUENCE [LARGE SCALE GENOMIC DNA]</scope>
    <source>
        <tissue evidence="2">Nenye</tissue>
    </source>
</reference>
<feature type="compositionally biased region" description="Basic and acidic residues" evidence="1">
    <location>
        <begin position="115"/>
        <end position="157"/>
    </location>
</feature>
<dbReference type="EMBL" id="JBJUIK010000008">
    <property type="protein sequence ID" value="KAL3519484.1"/>
    <property type="molecule type" value="Genomic_DNA"/>
</dbReference>
<organism evidence="2 3">
    <name type="scientific">Cinchona calisaya</name>
    <dbReference type="NCBI Taxonomy" id="153742"/>
    <lineage>
        <taxon>Eukaryota</taxon>
        <taxon>Viridiplantae</taxon>
        <taxon>Streptophyta</taxon>
        <taxon>Embryophyta</taxon>
        <taxon>Tracheophyta</taxon>
        <taxon>Spermatophyta</taxon>
        <taxon>Magnoliopsida</taxon>
        <taxon>eudicotyledons</taxon>
        <taxon>Gunneridae</taxon>
        <taxon>Pentapetalae</taxon>
        <taxon>asterids</taxon>
        <taxon>lamiids</taxon>
        <taxon>Gentianales</taxon>
        <taxon>Rubiaceae</taxon>
        <taxon>Cinchonoideae</taxon>
        <taxon>Cinchoneae</taxon>
        <taxon>Cinchona</taxon>
    </lineage>
</organism>
<accession>A0ABD2ZK28</accession>
<dbReference type="Proteomes" id="UP001630127">
    <property type="component" value="Unassembled WGS sequence"/>
</dbReference>
<sequence>MGDSPALILHFPRSGVSLEEGIIKHGLFKIAKGTTSSSSVIGNKDKCKGEAKTRNQKYEGQKEYEINGGNGRHNLIKEVAVVHNDKDRGCVENMREQDKGTTTAITIFTHKNGNHGHDIIEHKKDQTRDNRKGKDEQRGQEKENTIKGLEEKGEEARKRVRIVPKSKMMPLMEIN</sequence>
<comment type="caution">
    <text evidence="2">The sequence shown here is derived from an EMBL/GenBank/DDBJ whole genome shotgun (WGS) entry which is preliminary data.</text>
</comment>
<name>A0ABD2ZK28_9GENT</name>